<dbReference type="CTD" id="75576234"/>
<dbReference type="EMBL" id="AMPZ03000003">
    <property type="protein sequence ID" value="KAH9588354.1"/>
    <property type="molecule type" value="Genomic_DNA"/>
</dbReference>
<comment type="caution">
    <text evidence="1">The sequence shown here is derived from an EMBL/GenBank/DDBJ whole genome shotgun (WGS) entry which is preliminary data.</text>
</comment>
<dbReference type="KEGG" id="shx:MS3_00000141"/>
<dbReference type="RefSeq" id="XP_051069881.1">
    <property type="nucleotide sequence ID" value="XM_051208027.1"/>
</dbReference>
<protein>
    <submittedName>
        <fullName evidence="1">Uncharacterized protein</fullName>
    </submittedName>
</protein>
<organism evidence="1 2">
    <name type="scientific">Schistosoma haematobium</name>
    <name type="common">Blood fluke</name>
    <dbReference type="NCBI Taxonomy" id="6185"/>
    <lineage>
        <taxon>Eukaryota</taxon>
        <taxon>Metazoa</taxon>
        <taxon>Spiralia</taxon>
        <taxon>Lophotrochozoa</taxon>
        <taxon>Platyhelminthes</taxon>
        <taxon>Trematoda</taxon>
        <taxon>Digenea</taxon>
        <taxon>Strigeidida</taxon>
        <taxon>Schistosomatoidea</taxon>
        <taxon>Schistosomatidae</taxon>
        <taxon>Schistosoma</taxon>
    </lineage>
</organism>
<reference evidence="1" key="3">
    <citation type="submission" date="2021-06" db="EMBL/GenBank/DDBJ databases">
        <title>Chromosome-level genome assembly for S. haematobium.</title>
        <authorList>
            <person name="Stroehlein A.J."/>
        </authorList>
    </citation>
    <scope>NUCLEOTIDE SEQUENCE</scope>
</reference>
<dbReference type="GeneID" id="75576234"/>
<proteinExistence type="predicted"/>
<keyword evidence="2" id="KW-1185">Reference proteome</keyword>
<dbReference type="AlphaFoldDB" id="A0A922S0Y2"/>
<dbReference type="Proteomes" id="UP000471633">
    <property type="component" value="Unassembled WGS sequence"/>
</dbReference>
<evidence type="ECO:0000313" key="1">
    <source>
        <dbReference type="EMBL" id="KAH9588354.1"/>
    </source>
</evidence>
<reference evidence="1" key="2">
    <citation type="journal article" date="2019" name="Gigascience">
        <title>High-quality Schistosoma haematobium genome achieved by single-molecule and long-range sequencing.</title>
        <authorList>
            <person name="Stroehlein A.J."/>
            <person name="Korhonen P.K."/>
            <person name="Chong T.M."/>
            <person name="Lim Y.L."/>
            <person name="Chan K.G."/>
            <person name="Webster B."/>
            <person name="Rollinson D."/>
            <person name="Brindley P.J."/>
            <person name="Gasser R.B."/>
            <person name="Young N.D."/>
        </authorList>
    </citation>
    <scope>NUCLEOTIDE SEQUENCE</scope>
</reference>
<reference evidence="1" key="4">
    <citation type="journal article" date="2022" name="PLoS Pathog.">
        <title>Chromosome-level genome of Schistosoma haematobium underpins genome-wide explorations of molecular variation.</title>
        <authorList>
            <person name="Stroehlein A.J."/>
            <person name="Korhonen P.K."/>
            <person name="Lee V.V."/>
            <person name="Ralph S.A."/>
            <person name="Mentink-Kane M."/>
            <person name="You H."/>
            <person name="McManus D.P."/>
            <person name="Tchuente L.T."/>
            <person name="Stothard J.R."/>
            <person name="Kaur P."/>
            <person name="Dudchenko O."/>
            <person name="Aiden E.L."/>
            <person name="Yang B."/>
            <person name="Yang H."/>
            <person name="Emery A.M."/>
            <person name="Webster B.L."/>
            <person name="Brindley P.J."/>
            <person name="Rollinson D."/>
            <person name="Chang B.C.H."/>
            <person name="Gasser R.B."/>
            <person name="Young N.D."/>
        </authorList>
    </citation>
    <scope>NUCLEOTIDE SEQUENCE</scope>
</reference>
<sequence length="99" mass="11572">MHLCRTRPQIYSCICVTAKDFVQDNSKSSTFGCIISPTSTQWSTPNKIAQFNFQQLHERMLCFGLAAPGFFQLNSAPEHIVYRRRRWVGIRDTYLDRLR</sequence>
<accession>A0A922S0Y2</accession>
<evidence type="ECO:0000313" key="2">
    <source>
        <dbReference type="Proteomes" id="UP000471633"/>
    </source>
</evidence>
<reference evidence="1" key="1">
    <citation type="journal article" date="2012" name="Nat. Genet.">
        <title>Whole-genome sequence of Schistosoma haematobium.</title>
        <authorList>
            <person name="Young N.D."/>
            <person name="Jex A.R."/>
            <person name="Li B."/>
            <person name="Liu S."/>
            <person name="Yang L."/>
            <person name="Xiong Z."/>
            <person name="Li Y."/>
            <person name="Cantacessi C."/>
            <person name="Hall R.S."/>
            <person name="Xu X."/>
            <person name="Chen F."/>
            <person name="Wu X."/>
            <person name="Zerlotini A."/>
            <person name="Oliveira G."/>
            <person name="Hofmann A."/>
            <person name="Zhang G."/>
            <person name="Fang X."/>
            <person name="Kang Y."/>
            <person name="Campbell B.E."/>
            <person name="Loukas A."/>
            <person name="Ranganathan S."/>
            <person name="Rollinson D."/>
            <person name="Rinaldi G."/>
            <person name="Brindley P.J."/>
            <person name="Yang H."/>
            <person name="Wang J."/>
            <person name="Wang J."/>
            <person name="Gasser R.B."/>
        </authorList>
    </citation>
    <scope>NUCLEOTIDE SEQUENCE</scope>
</reference>
<name>A0A922S0Y2_SCHHA</name>
<gene>
    <name evidence="1" type="ORF">MS3_00000141</name>
</gene>